<evidence type="ECO:0000313" key="1">
    <source>
        <dbReference type="EMBL" id="GAG01866.1"/>
    </source>
</evidence>
<protein>
    <recommendedName>
        <fullName evidence="2">Glycosyltransferase subfamily 4-like N-terminal domain-containing protein</fullName>
    </recommendedName>
</protein>
<dbReference type="SUPFAM" id="SSF53756">
    <property type="entry name" value="UDP-Glycosyltransferase/glycogen phosphorylase"/>
    <property type="match status" value="1"/>
</dbReference>
<evidence type="ECO:0008006" key="2">
    <source>
        <dbReference type="Google" id="ProtNLM"/>
    </source>
</evidence>
<reference evidence="1" key="1">
    <citation type="journal article" date="2014" name="Front. Microbiol.">
        <title>High frequency of phylogenetically diverse reductive dehalogenase-homologous genes in deep subseafloor sedimentary metagenomes.</title>
        <authorList>
            <person name="Kawai M."/>
            <person name="Futagami T."/>
            <person name="Toyoda A."/>
            <person name="Takaki Y."/>
            <person name="Nishi S."/>
            <person name="Hori S."/>
            <person name="Arai W."/>
            <person name="Tsubouchi T."/>
            <person name="Morono Y."/>
            <person name="Uchiyama I."/>
            <person name="Ito T."/>
            <person name="Fujiyama A."/>
            <person name="Inagaki F."/>
            <person name="Takami H."/>
        </authorList>
    </citation>
    <scope>NUCLEOTIDE SEQUENCE</scope>
    <source>
        <strain evidence="1">Expedition CK06-06</strain>
    </source>
</reference>
<dbReference type="AlphaFoldDB" id="X0VMS9"/>
<dbReference type="EMBL" id="BARS01023913">
    <property type="protein sequence ID" value="GAG01866.1"/>
    <property type="molecule type" value="Genomic_DNA"/>
</dbReference>
<proteinExistence type="predicted"/>
<organism evidence="1">
    <name type="scientific">marine sediment metagenome</name>
    <dbReference type="NCBI Taxonomy" id="412755"/>
    <lineage>
        <taxon>unclassified sequences</taxon>
        <taxon>metagenomes</taxon>
        <taxon>ecological metagenomes</taxon>
    </lineage>
</organism>
<accession>X0VMS9</accession>
<gene>
    <name evidence="1" type="ORF">S01H1_38035</name>
</gene>
<sequence>MKAILSCYTDLGNPSAPKGLEPEWLGLELMKKRELSKVICRGTSNKRPILLPKVYIVNPIPLGNKIPQTLTFVQQTASLFPSRYISQNYFFDYFAQKHIKDADVLVCEMPSLIRQMRAAKEQGMKTFVFATSAHISFVKKLMTKEYKKYGLEYKGDRLFEQNNIDSYKEADMIFARSRFTRMTLEKSGIPKNKIFHMPIQVFTDLNRFMPAKKKDDIFRAIYVGQ</sequence>
<feature type="non-terminal residue" evidence="1">
    <location>
        <position position="225"/>
    </location>
</feature>
<comment type="caution">
    <text evidence="1">The sequence shown here is derived from an EMBL/GenBank/DDBJ whole genome shotgun (WGS) entry which is preliminary data.</text>
</comment>
<name>X0VMS9_9ZZZZ</name>